<keyword evidence="3" id="KW-0808">Transferase</keyword>
<dbReference type="PANTHER" id="PTHR43867:SF2">
    <property type="entry name" value="CELLULOSE SYNTHASE CATALYTIC SUBUNIT A [UDP-FORMING]"/>
    <property type="match status" value="1"/>
</dbReference>
<feature type="region of interest" description="Disordered" evidence="7">
    <location>
        <begin position="1"/>
        <end position="22"/>
    </location>
</feature>
<feature type="transmembrane region" description="Helical" evidence="8">
    <location>
        <begin position="54"/>
        <end position="75"/>
    </location>
</feature>
<evidence type="ECO:0000313" key="10">
    <source>
        <dbReference type="EMBL" id="GGX66053.1"/>
    </source>
</evidence>
<evidence type="ECO:0000313" key="11">
    <source>
        <dbReference type="Proteomes" id="UP000600865"/>
    </source>
</evidence>
<sequence>MKSDDLKGQSKARCQRRQLGHADQPAQRPISNGILCLFIIAFLIWLFVTPREAVKSLFAGMAWLSAIYAVVRLIAIFSKKPKDYGAASLSDDLPPYTVLVPLFHEAQMVDPLMRGLAQLRYPSDKLEIVLITECVDPFTTQAVTKAIRNYGHSAFRQVIVPKGTPQTKPRALNFALQSSGGDFVTIYDAEDRPHPDQLLAAVSAFRTRPDWAAVQAPLDYFNHGDNWLTRQFALEYAALFHVWVPFLVRLGLPFPLGGTSNHMRRAPLDAIGGWDSHNVTEDADLSFRLAAVGHRIGFIHPPTQEEAVSIFRDWRYQRARWMKGYIQTWNVHMARPFAPGGIRGFLRFFTLQVTLGLTLVSVLFYTPVVIGLPIIGLILFWVGLPIEVSLTYGLTFGFSMGVGCLIGAAGVHRAKKPELIRAAAFMPVYWLLLFGPLFRAFRELRGQRFHWHKTRHGISKFDLEDTEINAALPSTAQHLENI</sequence>
<dbReference type="GO" id="GO:0016020">
    <property type="term" value="C:membrane"/>
    <property type="evidence" value="ECO:0007669"/>
    <property type="project" value="UniProtKB-SubCell"/>
</dbReference>
<organism evidence="10 11">
    <name type="scientific">Litorimonas cladophorae</name>
    <dbReference type="NCBI Taxonomy" id="1220491"/>
    <lineage>
        <taxon>Bacteria</taxon>
        <taxon>Pseudomonadati</taxon>
        <taxon>Pseudomonadota</taxon>
        <taxon>Alphaproteobacteria</taxon>
        <taxon>Maricaulales</taxon>
        <taxon>Robiginitomaculaceae</taxon>
    </lineage>
</organism>
<evidence type="ECO:0000256" key="6">
    <source>
        <dbReference type="ARBA" id="ARBA00023136"/>
    </source>
</evidence>
<dbReference type="InterPro" id="IPR029044">
    <property type="entry name" value="Nucleotide-diphossugar_trans"/>
</dbReference>
<dbReference type="AlphaFoldDB" id="A0A918KLF5"/>
<keyword evidence="5 8" id="KW-1133">Transmembrane helix</keyword>
<evidence type="ECO:0000256" key="7">
    <source>
        <dbReference type="SAM" id="MobiDB-lite"/>
    </source>
</evidence>
<dbReference type="Gene3D" id="3.90.550.10">
    <property type="entry name" value="Spore Coat Polysaccharide Biosynthesis Protein SpsA, Chain A"/>
    <property type="match status" value="1"/>
</dbReference>
<gene>
    <name evidence="10" type="ORF">GCM10011309_15450</name>
</gene>
<dbReference type="Proteomes" id="UP000600865">
    <property type="component" value="Unassembled WGS sequence"/>
</dbReference>
<dbReference type="InterPro" id="IPR050321">
    <property type="entry name" value="Glycosyltr_2/OpgH_subfam"/>
</dbReference>
<evidence type="ECO:0000256" key="4">
    <source>
        <dbReference type="ARBA" id="ARBA00022692"/>
    </source>
</evidence>
<comment type="caution">
    <text evidence="10">The sequence shown here is derived from an EMBL/GenBank/DDBJ whole genome shotgun (WGS) entry which is preliminary data.</text>
</comment>
<dbReference type="EMBL" id="BMYV01000001">
    <property type="protein sequence ID" value="GGX66053.1"/>
    <property type="molecule type" value="Genomic_DNA"/>
</dbReference>
<keyword evidence="6 8" id="KW-0472">Membrane</keyword>
<comment type="subcellular location">
    <subcellularLocation>
        <location evidence="1">Membrane</location>
        <topology evidence="1">Multi-pass membrane protein</topology>
    </subcellularLocation>
</comment>
<feature type="domain" description="Glycosyltransferase 2-like" evidence="9">
    <location>
        <begin position="184"/>
        <end position="378"/>
    </location>
</feature>
<feature type="transmembrane region" description="Helical" evidence="8">
    <location>
        <begin position="30"/>
        <end position="48"/>
    </location>
</feature>
<feature type="transmembrane region" description="Helical" evidence="8">
    <location>
        <begin position="390"/>
        <end position="411"/>
    </location>
</feature>
<accession>A0A918KLF5</accession>
<keyword evidence="2" id="KW-0328">Glycosyltransferase</keyword>
<evidence type="ECO:0000256" key="3">
    <source>
        <dbReference type="ARBA" id="ARBA00022679"/>
    </source>
</evidence>
<feature type="transmembrane region" description="Helical" evidence="8">
    <location>
        <begin position="423"/>
        <end position="441"/>
    </location>
</feature>
<dbReference type="RefSeq" id="WP_189583617.1">
    <property type="nucleotide sequence ID" value="NZ_BMYV01000001.1"/>
</dbReference>
<dbReference type="InterPro" id="IPR001173">
    <property type="entry name" value="Glyco_trans_2-like"/>
</dbReference>
<dbReference type="Pfam" id="PF13632">
    <property type="entry name" value="Glyco_trans_2_3"/>
    <property type="match status" value="1"/>
</dbReference>
<name>A0A918KLF5_9PROT</name>
<dbReference type="GO" id="GO:0016757">
    <property type="term" value="F:glycosyltransferase activity"/>
    <property type="evidence" value="ECO:0007669"/>
    <property type="project" value="UniProtKB-KW"/>
</dbReference>
<evidence type="ECO:0000256" key="2">
    <source>
        <dbReference type="ARBA" id="ARBA00022676"/>
    </source>
</evidence>
<protein>
    <recommendedName>
        <fullName evidence="9">Glycosyltransferase 2-like domain-containing protein</fullName>
    </recommendedName>
</protein>
<keyword evidence="4 8" id="KW-0812">Transmembrane</keyword>
<dbReference type="PANTHER" id="PTHR43867">
    <property type="entry name" value="CELLULOSE SYNTHASE CATALYTIC SUBUNIT A [UDP-FORMING]"/>
    <property type="match status" value="1"/>
</dbReference>
<dbReference type="SUPFAM" id="SSF53448">
    <property type="entry name" value="Nucleotide-diphospho-sugar transferases"/>
    <property type="match status" value="1"/>
</dbReference>
<proteinExistence type="predicted"/>
<evidence type="ECO:0000256" key="1">
    <source>
        <dbReference type="ARBA" id="ARBA00004141"/>
    </source>
</evidence>
<evidence type="ECO:0000259" key="9">
    <source>
        <dbReference type="Pfam" id="PF13632"/>
    </source>
</evidence>
<evidence type="ECO:0000256" key="5">
    <source>
        <dbReference type="ARBA" id="ARBA00022989"/>
    </source>
</evidence>
<reference evidence="10 11" key="1">
    <citation type="journal article" date="2014" name="Int. J. Syst. Evol. Microbiol.">
        <title>Complete genome sequence of Corynebacterium casei LMG S-19264T (=DSM 44701T), isolated from a smear-ripened cheese.</title>
        <authorList>
            <consortium name="US DOE Joint Genome Institute (JGI-PGF)"/>
            <person name="Walter F."/>
            <person name="Albersmeier A."/>
            <person name="Kalinowski J."/>
            <person name="Ruckert C."/>
        </authorList>
    </citation>
    <scope>NUCLEOTIDE SEQUENCE [LARGE SCALE GENOMIC DNA]</scope>
    <source>
        <strain evidence="10 11">KCTC 23968</strain>
    </source>
</reference>
<feature type="transmembrane region" description="Helical" evidence="8">
    <location>
        <begin position="353"/>
        <end position="384"/>
    </location>
</feature>
<keyword evidence="11" id="KW-1185">Reference proteome</keyword>
<evidence type="ECO:0000256" key="8">
    <source>
        <dbReference type="SAM" id="Phobius"/>
    </source>
</evidence>